<feature type="transmembrane region" description="Helical" evidence="1">
    <location>
        <begin position="102"/>
        <end position="123"/>
    </location>
</feature>
<evidence type="ECO:0000256" key="1">
    <source>
        <dbReference type="SAM" id="Phobius"/>
    </source>
</evidence>
<dbReference type="SMART" id="SM00850">
    <property type="entry name" value="LytTR"/>
    <property type="match status" value="1"/>
</dbReference>
<evidence type="ECO:0000313" key="4">
    <source>
        <dbReference type="Proteomes" id="UP001596353"/>
    </source>
</evidence>
<name>A0ABW2B4P1_9RHOB</name>
<keyword evidence="1" id="KW-0472">Membrane</keyword>
<keyword evidence="1" id="KW-0812">Transmembrane</keyword>
<sequence>MHLTHREWQRLGFLVALWLLVTLLCAVAGPFGTHEALGFAGRAAYWAGVVALSILCTTLLRRFVPDSLPRKIAFWSAFALVLATLIHGINSIVFGGQVGGGLGYMIAIVGATVLVANGLVYLARRWLANPQPTEAPADAAALFLRRLPLELRGPLVRIEAQDHYLKIVTARGSTLILMRLGEAVEALDGVRGLQTHRSHWVSLDAVTAHRRVQGRDVLVMSDGAEVPVARGKRDAARQAGLF</sequence>
<dbReference type="Gene3D" id="2.40.50.1020">
    <property type="entry name" value="LytTr DNA-binding domain"/>
    <property type="match status" value="1"/>
</dbReference>
<dbReference type="InterPro" id="IPR007492">
    <property type="entry name" value="LytTR_DNA-bd_dom"/>
</dbReference>
<dbReference type="PROSITE" id="PS50930">
    <property type="entry name" value="HTH_LYTTR"/>
    <property type="match status" value="1"/>
</dbReference>
<feature type="transmembrane region" description="Helical" evidence="1">
    <location>
        <begin position="12"/>
        <end position="31"/>
    </location>
</feature>
<reference evidence="4" key="1">
    <citation type="journal article" date="2019" name="Int. J. Syst. Evol. Microbiol.">
        <title>The Global Catalogue of Microorganisms (GCM) 10K type strain sequencing project: providing services to taxonomists for standard genome sequencing and annotation.</title>
        <authorList>
            <consortium name="The Broad Institute Genomics Platform"/>
            <consortium name="The Broad Institute Genome Sequencing Center for Infectious Disease"/>
            <person name="Wu L."/>
            <person name="Ma J."/>
        </authorList>
    </citation>
    <scope>NUCLEOTIDE SEQUENCE [LARGE SCALE GENOMIC DNA]</scope>
    <source>
        <strain evidence="4">CCUG 66188</strain>
    </source>
</reference>
<comment type="caution">
    <text evidence="3">The sequence shown here is derived from an EMBL/GenBank/DDBJ whole genome shotgun (WGS) entry which is preliminary data.</text>
</comment>
<keyword evidence="4" id="KW-1185">Reference proteome</keyword>
<dbReference type="GO" id="GO:0003677">
    <property type="term" value="F:DNA binding"/>
    <property type="evidence" value="ECO:0007669"/>
    <property type="project" value="UniProtKB-KW"/>
</dbReference>
<feature type="transmembrane region" description="Helical" evidence="1">
    <location>
        <begin position="72"/>
        <end position="96"/>
    </location>
</feature>
<dbReference type="Pfam" id="PF04397">
    <property type="entry name" value="LytTR"/>
    <property type="match status" value="1"/>
</dbReference>
<feature type="transmembrane region" description="Helical" evidence="1">
    <location>
        <begin position="43"/>
        <end position="60"/>
    </location>
</feature>
<evidence type="ECO:0000259" key="2">
    <source>
        <dbReference type="PROSITE" id="PS50930"/>
    </source>
</evidence>
<dbReference type="EMBL" id="JBHSWG010000001">
    <property type="protein sequence ID" value="MFC6760547.1"/>
    <property type="molecule type" value="Genomic_DNA"/>
</dbReference>
<feature type="domain" description="HTH LytTR-type" evidence="2">
    <location>
        <begin position="157"/>
        <end position="242"/>
    </location>
</feature>
<protein>
    <submittedName>
        <fullName evidence="3">LytTR family DNA-binding domain-containing protein</fullName>
    </submittedName>
</protein>
<keyword evidence="1" id="KW-1133">Transmembrane helix</keyword>
<dbReference type="Proteomes" id="UP001596353">
    <property type="component" value="Unassembled WGS sequence"/>
</dbReference>
<keyword evidence="3" id="KW-0238">DNA-binding</keyword>
<proteinExistence type="predicted"/>
<accession>A0ABW2B4P1</accession>
<organism evidence="3 4">
    <name type="scientific">Sulfitobacter porphyrae</name>
    <dbReference type="NCBI Taxonomy" id="1246864"/>
    <lineage>
        <taxon>Bacteria</taxon>
        <taxon>Pseudomonadati</taxon>
        <taxon>Pseudomonadota</taxon>
        <taxon>Alphaproteobacteria</taxon>
        <taxon>Rhodobacterales</taxon>
        <taxon>Roseobacteraceae</taxon>
        <taxon>Sulfitobacter</taxon>
    </lineage>
</organism>
<gene>
    <name evidence="3" type="ORF">ACFQFQ_15295</name>
</gene>
<evidence type="ECO:0000313" key="3">
    <source>
        <dbReference type="EMBL" id="MFC6760547.1"/>
    </source>
</evidence>